<dbReference type="InterPro" id="IPR029052">
    <property type="entry name" value="Metallo-depent_PP-like"/>
</dbReference>
<organism evidence="2 3">
    <name type="scientific">Candidatus Fimadaptatus faecigallinarum</name>
    <dbReference type="NCBI Taxonomy" id="2840814"/>
    <lineage>
        <taxon>Bacteria</taxon>
        <taxon>Bacillati</taxon>
        <taxon>Bacillota</taxon>
        <taxon>Clostridia</taxon>
        <taxon>Eubacteriales</taxon>
        <taxon>Candidatus Fimadaptatus</taxon>
    </lineage>
</organism>
<sequence>MRIILFTDAHYAADLPPQGGRMYGEGLDRLRHISRVLGPADAFINLGDLVNDAGDPAANRKNADAALQALRELGAPCISLAGNHDAEVAPKREFTGHADGAWSCAMGGLEWLMLDCCYTSAGMSYRGFNFDWRDAALPVEQLDWLRARLAEGGPPAVVLSHQPLTGDIADPHTIRNAPAVSAAILGAHRPVRALIQGHYHPGAMRMLGDIPSYIVPALCLGECGCAVLDAHDGQLSVEVRRI</sequence>
<name>A0A9D1LQC4_9FIRM</name>
<dbReference type="InterPro" id="IPR051918">
    <property type="entry name" value="STPP_CPPED1"/>
</dbReference>
<gene>
    <name evidence="2" type="ORF">IAC59_02255</name>
</gene>
<dbReference type="AlphaFoldDB" id="A0A9D1LQC4"/>
<dbReference type="SUPFAM" id="SSF56300">
    <property type="entry name" value="Metallo-dependent phosphatases"/>
    <property type="match status" value="1"/>
</dbReference>
<evidence type="ECO:0000259" key="1">
    <source>
        <dbReference type="Pfam" id="PF00149"/>
    </source>
</evidence>
<evidence type="ECO:0000313" key="2">
    <source>
        <dbReference type="EMBL" id="HIU46061.1"/>
    </source>
</evidence>
<dbReference type="GO" id="GO:0016787">
    <property type="term" value="F:hydrolase activity"/>
    <property type="evidence" value="ECO:0007669"/>
    <property type="project" value="InterPro"/>
</dbReference>
<dbReference type="Proteomes" id="UP000824123">
    <property type="component" value="Unassembled WGS sequence"/>
</dbReference>
<dbReference type="Pfam" id="PF00149">
    <property type="entry name" value="Metallophos"/>
    <property type="match status" value="1"/>
</dbReference>
<reference evidence="2" key="2">
    <citation type="journal article" date="2021" name="PeerJ">
        <title>Extensive microbial diversity within the chicken gut microbiome revealed by metagenomics and culture.</title>
        <authorList>
            <person name="Gilroy R."/>
            <person name="Ravi A."/>
            <person name="Getino M."/>
            <person name="Pursley I."/>
            <person name="Horton D.L."/>
            <person name="Alikhan N.F."/>
            <person name="Baker D."/>
            <person name="Gharbi K."/>
            <person name="Hall N."/>
            <person name="Watson M."/>
            <person name="Adriaenssens E.M."/>
            <person name="Foster-Nyarko E."/>
            <person name="Jarju S."/>
            <person name="Secka A."/>
            <person name="Antonio M."/>
            <person name="Oren A."/>
            <person name="Chaudhuri R.R."/>
            <person name="La Ragione R."/>
            <person name="Hildebrand F."/>
            <person name="Pallen M.J."/>
        </authorList>
    </citation>
    <scope>NUCLEOTIDE SEQUENCE</scope>
    <source>
        <strain evidence="2">ChiSxjej2B14-8506</strain>
    </source>
</reference>
<dbReference type="PANTHER" id="PTHR43143">
    <property type="entry name" value="METALLOPHOSPHOESTERASE, CALCINEURIN SUPERFAMILY"/>
    <property type="match status" value="1"/>
</dbReference>
<dbReference type="EMBL" id="DVNK01000016">
    <property type="protein sequence ID" value="HIU46061.1"/>
    <property type="molecule type" value="Genomic_DNA"/>
</dbReference>
<comment type="caution">
    <text evidence="2">The sequence shown here is derived from an EMBL/GenBank/DDBJ whole genome shotgun (WGS) entry which is preliminary data.</text>
</comment>
<accession>A0A9D1LQC4</accession>
<reference evidence="2" key="1">
    <citation type="submission" date="2020-10" db="EMBL/GenBank/DDBJ databases">
        <authorList>
            <person name="Gilroy R."/>
        </authorList>
    </citation>
    <scope>NUCLEOTIDE SEQUENCE</scope>
    <source>
        <strain evidence="2">ChiSxjej2B14-8506</strain>
    </source>
</reference>
<dbReference type="PANTHER" id="PTHR43143:SF1">
    <property type="entry name" value="SERINE_THREONINE-PROTEIN PHOSPHATASE CPPED1"/>
    <property type="match status" value="1"/>
</dbReference>
<evidence type="ECO:0000313" key="3">
    <source>
        <dbReference type="Proteomes" id="UP000824123"/>
    </source>
</evidence>
<feature type="domain" description="Calcineurin-like phosphoesterase" evidence="1">
    <location>
        <begin position="1"/>
        <end position="201"/>
    </location>
</feature>
<dbReference type="InterPro" id="IPR004843">
    <property type="entry name" value="Calcineurin-like_PHP"/>
</dbReference>
<protein>
    <submittedName>
        <fullName evidence="2">Metallophosphoesterase</fullName>
    </submittedName>
</protein>
<dbReference type="Gene3D" id="3.60.21.10">
    <property type="match status" value="1"/>
</dbReference>
<proteinExistence type="predicted"/>